<proteinExistence type="predicted"/>
<feature type="region of interest" description="Disordered" evidence="1">
    <location>
        <begin position="102"/>
        <end position="145"/>
    </location>
</feature>
<dbReference type="Gene3D" id="3.40.50.720">
    <property type="entry name" value="NAD(P)-binding Rossmann-like Domain"/>
    <property type="match status" value="1"/>
</dbReference>
<keyword evidence="3" id="KW-1185">Reference proteome</keyword>
<evidence type="ECO:0000313" key="2">
    <source>
        <dbReference type="EMBL" id="MBB3076566.1"/>
    </source>
</evidence>
<comment type="caution">
    <text evidence="2">The sequence shown here is derived from an EMBL/GenBank/DDBJ whole genome shotgun (WGS) entry which is preliminary data.</text>
</comment>
<feature type="compositionally biased region" description="Low complexity" evidence="1">
    <location>
        <begin position="111"/>
        <end position="120"/>
    </location>
</feature>
<sequence length="145" mass="15183">MADRYLRFTGTAPGRFLTRRLGLPRPAALTRWSPERPALDGGLRHLTAGRSGLDLAPVLARTGIGPAGSDRAAAVVLDASGVRDVEGLAEVHAALYPAYGHSPRAGACSCSARRSTRPTITRPPPSRPWRASRAPSARRSGGAGP</sequence>
<organism evidence="2 3">
    <name type="scientific">Streptomyces violarus</name>
    <dbReference type="NCBI Taxonomy" id="67380"/>
    <lineage>
        <taxon>Bacteria</taxon>
        <taxon>Bacillati</taxon>
        <taxon>Actinomycetota</taxon>
        <taxon>Actinomycetes</taxon>
        <taxon>Kitasatosporales</taxon>
        <taxon>Streptomycetaceae</taxon>
        <taxon>Streptomyces</taxon>
    </lineage>
</organism>
<gene>
    <name evidence="2" type="ORF">FHS41_003043</name>
</gene>
<dbReference type="AlphaFoldDB" id="A0A7W4ZQD5"/>
<dbReference type="EMBL" id="JACHXE010000002">
    <property type="protein sequence ID" value="MBB3076566.1"/>
    <property type="molecule type" value="Genomic_DNA"/>
</dbReference>
<accession>A0A7W4ZQD5</accession>
<evidence type="ECO:0000256" key="1">
    <source>
        <dbReference type="SAM" id="MobiDB-lite"/>
    </source>
</evidence>
<name>A0A7W4ZQD5_9ACTN</name>
<reference evidence="2 3" key="1">
    <citation type="submission" date="2020-08" db="EMBL/GenBank/DDBJ databases">
        <title>Genomic Encyclopedia of Type Strains, Phase III (KMG-III): the genomes of soil and plant-associated and newly described type strains.</title>
        <authorList>
            <person name="Whitman W."/>
        </authorList>
    </citation>
    <scope>NUCLEOTIDE SEQUENCE [LARGE SCALE GENOMIC DNA]</scope>
    <source>
        <strain evidence="2 3">CECT 3237</strain>
    </source>
</reference>
<protein>
    <submittedName>
        <fullName evidence="2">Uncharacterized protein</fullName>
    </submittedName>
</protein>
<feature type="compositionally biased region" description="Low complexity" evidence="1">
    <location>
        <begin position="128"/>
        <end position="145"/>
    </location>
</feature>
<evidence type="ECO:0000313" key="3">
    <source>
        <dbReference type="Proteomes" id="UP000572907"/>
    </source>
</evidence>
<dbReference type="Proteomes" id="UP000572907">
    <property type="component" value="Unassembled WGS sequence"/>
</dbReference>